<dbReference type="InParanoid" id="G0EGK3"/>
<evidence type="ECO:0000256" key="5">
    <source>
        <dbReference type="ARBA" id="ARBA00023118"/>
    </source>
</evidence>
<keyword evidence="1" id="KW-0547">Nucleotide-binding</keyword>
<dbReference type="HOGENOM" id="CLU_031100_1_0_2"/>
<evidence type="ECO:0000256" key="1">
    <source>
        <dbReference type="ARBA" id="ARBA00022741"/>
    </source>
</evidence>
<gene>
    <name evidence="8" type="ordered locus">Pyrfu_0506</name>
</gene>
<dbReference type="GO" id="GO:0051607">
    <property type="term" value="P:defense response to virus"/>
    <property type="evidence" value="ECO:0007669"/>
    <property type="project" value="UniProtKB-KW"/>
</dbReference>
<evidence type="ECO:0000256" key="4">
    <source>
        <dbReference type="ARBA" id="ARBA00022840"/>
    </source>
</evidence>
<dbReference type="GeneID" id="11140153"/>
<accession>G0EGK3</accession>
<dbReference type="Pfam" id="PF22590">
    <property type="entry name" value="Cas3-like_C_2"/>
    <property type="match status" value="1"/>
</dbReference>
<dbReference type="Proteomes" id="UP000001037">
    <property type="component" value="Chromosome"/>
</dbReference>
<keyword evidence="9" id="KW-1185">Reference proteome</keyword>
<dbReference type="InterPro" id="IPR014001">
    <property type="entry name" value="Helicase_ATP-bd"/>
</dbReference>
<dbReference type="Gene3D" id="3.40.50.300">
    <property type="entry name" value="P-loop containing nucleotide triphosphate hydrolases"/>
    <property type="match status" value="2"/>
</dbReference>
<dbReference type="InterPro" id="IPR054712">
    <property type="entry name" value="Cas3-like_dom"/>
</dbReference>
<evidence type="ECO:0000313" key="8">
    <source>
        <dbReference type="EMBL" id="AEM38377.1"/>
    </source>
</evidence>
<proteinExistence type="predicted"/>
<dbReference type="InterPro" id="IPR011545">
    <property type="entry name" value="DEAD/DEAH_box_helicase_dom"/>
</dbReference>
<dbReference type="OrthoDB" id="43851at2157"/>
<dbReference type="SMART" id="SM00490">
    <property type="entry name" value="HELICc"/>
    <property type="match status" value="1"/>
</dbReference>
<name>G0EGK3_PYRF1</name>
<dbReference type="PROSITE" id="PS51194">
    <property type="entry name" value="HELICASE_CTER"/>
    <property type="match status" value="1"/>
</dbReference>
<feature type="domain" description="Helicase C-terminal" evidence="7">
    <location>
        <begin position="280"/>
        <end position="439"/>
    </location>
</feature>
<dbReference type="Pfam" id="PF00270">
    <property type="entry name" value="DEAD"/>
    <property type="match status" value="1"/>
</dbReference>
<reference evidence="8 9" key="1">
    <citation type="journal article" date="2011" name="Stand. Genomic Sci.">
        <title>Complete genome sequence of the hyperthermophilic chemolithoautotroph Pyrolobus fumarii type strain (1A).</title>
        <authorList>
            <person name="Anderson I."/>
            <person name="Goker M."/>
            <person name="Nolan M."/>
            <person name="Lucas S."/>
            <person name="Hammon N."/>
            <person name="Deshpande S."/>
            <person name="Cheng J.F."/>
            <person name="Tapia R."/>
            <person name="Han C."/>
            <person name="Goodwin L."/>
            <person name="Pitluck S."/>
            <person name="Huntemann M."/>
            <person name="Liolios K."/>
            <person name="Ivanova N."/>
            <person name="Pagani I."/>
            <person name="Mavromatis K."/>
            <person name="Ovchinikova G."/>
            <person name="Pati A."/>
            <person name="Chen A."/>
            <person name="Palaniappan K."/>
            <person name="Land M."/>
            <person name="Hauser L."/>
            <person name="Brambilla E.M."/>
            <person name="Huber H."/>
            <person name="Yasawong M."/>
            <person name="Rohde M."/>
            <person name="Spring S."/>
            <person name="Abt B."/>
            <person name="Sikorski J."/>
            <person name="Wirth R."/>
            <person name="Detter J.C."/>
            <person name="Woyke T."/>
            <person name="Bristow J."/>
            <person name="Eisen J.A."/>
            <person name="Markowitz V."/>
            <person name="Hugenholtz P."/>
            <person name="Kyrpides N.C."/>
            <person name="Klenk H.P."/>
            <person name="Lapidus A."/>
        </authorList>
    </citation>
    <scope>NUCLEOTIDE SEQUENCE [LARGE SCALE GENOMIC DNA]</scope>
    <source>
        <strain evidence="9">DSM 11204 / 1A</strain>
    </source>
</reference>
<dbReference type="PROSITE" id="PS51192">
    <property type="entry name" value="HELICASE_ATP_BIND_1"/>
    <property type="match status" value="1"/>
</dbReference>
<evidence type="ECO:0000256" key="2">
    <source>
        <dbReference type="ARBA" id="ARBA00022801"/>
    </source>
</evidence>
<dbReference type="KEGG" id="pfm:Pyrfu_0506"/>
<keyword evidence="2" id="KW-0378">Hydrolase</keyword>
<organism evidence="8 9">
    <name type="scientific">Pyrolobus fumarii (strain DSM 11204 / 1A)</name>
    <dbReference type="NCBI Taxonomy" id="694429"/>
    <lineage>
        <taxon>Archaea</taxon>
        <taxon>Thermoproteota</taxon>
        <taxon>Thermoprotei</taxon>
        <taxon>Desulfurococcales</taxon>
        <taxon>Pyrodictiaceae</taxon>
        <taxon>Pyrolobus</taxon>
    </lineage>
</organism>
<dbReference type="SUPFAM" id="SSF52540">
    <property type="entry name" value="P-loop containing nucleoside triphosphate hydrolases"/>
    <property type="match status" value="1"/>
</dbReference>
<evidence type="ECO:0000313" key="9">
    <source>
        <dbReference type="Proteomes" id="UP000001037"/>
    </source>
</evidence>
<dbReference type="RefSeq" id="WP_014026054.1">
    <property type="nucleotide sequence ID" value="NC_015931.1"/>
</dbReference>
<keyword evidence="4" id="KW-0067">ATP-binding</keyword>
<dbReference type="InterPro" id="IPR001650">
    <property type="entry name" value="Helicase_C-like"/>
</dbReference>
<protein>
    <submittedName>
        <fullName evidence="8">Helicase domain protein</fullName>
    </submittedName>
</protein>
<evidence type="ECO:0000259" key="7">
    <source>
        <dbReference type="PROSITE" id="PS51194"/>
    </source>
</evidence>
<dbReference type="EMBL" id="CP002838">
    <property type="protein sequence ID" value="AEM38377.1"/>
    <property type="molecule type" value="Genomic_DNA"/>
</dbReference>
<dbReference type="AlphaFoldDB" id="G0EGK3"/>
<dbReference type="GO" id="GO:0003676">
    <property type="term" value="F:nucleic acid binding"/>
    <property type="evidence" value="ECO:0007669"/>
    <property type="project" value="InterPro"/>
</dbReference>
<dbReference type="eggNOG" id="arCOG01444">
    <property type="taxonomic scope" value="Archaea"/>
</dbReference>
<dbReference type="STRING" id="694429.Pyrfu_0506"/>
<dbReference type="GO" id="GO:0140097">
    <property type="term" value="F:catalytic activity, acting on DNA"/>
    <property type="evidence" value="ECO:0007669"/>
    <property type="project" value="UniProtKB-ARBA"/>
</dbReference>
<sequence length="638" mass="70912">MKIGTGKAPTRLLLDRLARAIDECLENGGLVVGVLPTGYGKTSFVRHKLISRIAREGLRVAHVLPLRAIVSEAAVKAASAAKGLGASDVVGFQAGVLVKGVAKSPYLARDYMIVTVDSFALSFYGIPVYELMRSAWHSDVAYTLARSFNLLILDEYHLMVSGDGEAEDDEIDLLRKQAGVITSIVREYVGSGRCVAVFTATLPPSLLEAVLSNAGVKSNVWLVGYGDRQWKLYQRLLSVLGKIAVRLEEHIGFDRGFEAEHCGCIDTIVKRAEVVDSVVDLGALLDELKGRFESGAKSVFIAFNSWRRAYKTFSEWGSRLERELGCKPVLVTGKMSEEQRHDKLEKVEKLLKDGDRVCLFATQVVEAGVDLDFDILVSEAAPLPALIQRAGRVARHRKPSDINTIIIVYDDAEKLRIVNGIYDTDATRETLNLVVNVLGCRVFDGCRGCLDWRCGGVDGCETVWQLLGDLDSKVYSVKVKAAEPSTELEQLLRRLSTLAEPPRKIVKVLDEKLNGSFVRKSTLIPLLPPSDMVVDGREVSEREVEELLGRLVAVDSRFIRKYGERYLEHQDGSVKAVLVTLDEGRLRLRVRSDVSLYELAERPLYTMWRLAVYTDARLLLGFLLKRDVYDRENGLRVV</sequence>
<evidence type="ECO:0000256" key="3">
    <source>
        <dbReference type="ARBA" id="ARBA00022806"/>
    </source>
</evidence>
<dbReference type="GO" id="GO:0016787">
    <property type="term" value="F:hydrolase activity"/>
    <property type="evidence" value="ECO:0007669"/>
    <property type="project" value="UniProtKB-KW"/>
</dbReference>
<feature type="domain" description="Helicase ATP-binding" evidence="6">
    <location>
        <begin position="22"/>
        <end position="220"/>
    </location>
</feature>
<keyword evidence="3 8" id="KW-0347">Helicase</keyword>
<keyword evidence="5" id="KW-0051">Antiviral defense</keyword>
<dbReference type="GO" id="GO:0005524">
    <property type="term" value="F:ATP binding"/>
    <property type="evidence" value="ECO:0007669"/>
    <property type="project" value="UniProtKB-KW"/>
</dbReference>
<dbReference type="InterPro" id="IPR027417">
    <property type="entry name" value="P-loop_NTPase"/>
</dbReference>
<evidence type="ECO:0000259" key="6">
    <source>
        <dbReference type="PROSITE" id="PS51192"/>
    </source>
</evidence>
<dbReference type="GO" id="GO:0004386">
    <property type="term" value="F:helicase activity"/>
    <property type="evidence" value="ECO:0007669"/>
    <property type="project" value="UniProtKB-KW"/>
</dbReference>